<organism evidence="2 3">
    <name type="scientific">Bos mutus</name>
    <name type="common">wild yak</name>
    <dbReference type="NCBI Taxonomy" id="72004"/>
    <lineage>
        <taxon>Eukaryota</taxon>
        <taxon>Metazoa</taxon>
        <taxon>Chordata</taxon>
        <taxon>Craniata</taxon>
        <taxon>Vertebrata</taxon>
        <taxon>Euteleostomi</taxon>
        <taxon>Mammalia</taxon>
        <taxon>Eutheria</taxon>
        <taxon>Laurasiatheria</taxon>
        <taxon>Artiodactyla</taxon>
        <taxon>Ruminantia</taxon>
        <taxon>Pecora</taxon>
        <taxon>Bovidae</taxon>
        <taxon>Bovinae</taxon>
        <taxon>Bos</taxon>
    </lineage>
</organism>
<evidence type="ECO:0000313" key="3">
    <source>
        <dbReference type="Proteomes" id="UP000322234"/>
    </source>
</evidence>
<gene>
    <name evidence="2" type="ORF">E5288_WYG002696</name>
</gene>
<sequence>MRALQTLFMAPAGSELDALNSTRETNDMPSPLTCPPLCSDAPDPRSLTAPSQHFYGAIRHWAGVGAGVPQEPLRLTDCGLFHKVTQSRERWAGWRPYGAFWWTRLRSPATLSGLVDTDTADSLLRFYSEYLALKSPLDTQSRCSVKIRTVTSGNLVLWSQAQTERGRRFRRLRRPRSLTQGRPASLLRGRRGDEPLGVRSRGLGSLRSAATLLHRDDFSRRERMETLVSCAALEKRTDEARDGPE</sequence>
<name>A0A6B0S1Y5_9CETA</name>
<evidence type="ECO:0000256" key="1">
    <source>
        <dbReference type="SAM" id="MobiDB-lite"/>
    </source>
</evidence>
<keyword evidence="3" id="KW-1185">Reference proteome</keyword>
<accession>A0A6B0S1Y5</accession>
<dbReference type="AlphaFoldDB" id="A0A6B0S1Y5"/>
<dbReference type="Proteomes" id="UP000322234">
    <property type="component" value="Unassembled WGS sequence"/>
</dbReference>
<protein>
    <submittedName>
        <fullName evidence="2">Uncharacterized protein</fullName>
    </submittedName>
</protein>
<reference evidence="2" key="1">
    <citation type="submission" date="2019-10" db="EMBL/GenBank/DDBJ databases">
        <title>The sequence and de novo assembly of the wild yak genome.</title>
        <authorList>
            <person name="Liu Y."/>
        </authorList>
    </citation>
    <scope>NUCLEOTIDE SEQUENCE [LARGE SCALE GENOMIC DNA]</scope>
    <source>
        <strain evidence="2">WY2019</strain>
    </source>
</reference>
<evidence type="ECO:0000313" key="2">
    <source>
        <dbReference type="EMBL" id="MXQ96488.1"/>
    </source>
</evidence>
<comment type="caution">
    <text evidence="2">The sequence shown here is derived from an EMBL/GenBank/DDBJ whole genome shotgun (WGS) entry which is preliminary data.</text>
</comment>
<proteinExistence type="predicted"/>
<feature type="region of interest" description="Disordered" evidence="1">
    <location>
        <begin position="180"/>
        <end position="200"/>
    </location>
</feature>
<dbReference type="EMBL" id="VBQZ03000165">
    <property type="protein sequence ID" value="MXQ96488.1"/>
    <property type="molecule type" value="Genomic_DNA"/>
</dbReference>